<keyword evidence="7" id="KW-1185">Reference proteome</keyword>
<dbReference type="InterPro" id="IPR018201">
    <property type="entry name" value="Ketoacyl_synth_AS"/>
</dbReference>
<proteinExistence type="inferred from homology"/>
<dbReference type="InterPro" id="IPR014030">
    <property type="entry name" value="Ketoacyl_synth_N"/>
</dbReference>
<dbReference type="EC" id="2.3.1.179" evidence="6"/>
<dbReference type="PANTHER" id="PTHR11712:SF325">
    <property type="entry name" value="3-OXOACYL-(ACYL-CARRIER-PROTEIN) SYNTHASE II FABF"/>
    <property type="match status" value="1"/>
</dbReference>
<dbReference type="PROSITE" id="PS51257">
    <property type="entry name" value="PROKAR_LIPOPROTEIN"/>
    <property type="match status" value="1"/>
</dbReference>
<dbReference type="InterPro" id="IPR016039">
    <property type="entry name" value="Thiolase-like"/>
</dbReference>
<dbReference type="PROSITE" id="PS00606">
    <property type="entry name" value="KS3_1"/>
    <property type="match status" value="1"/>
</dbReference>
<dbReference type="Pfam" id="PF00109">
    <property type="entry name" value="ketoacyl-synt"/>
    <property type="match status" value="1"/>
</dbReference>
<comment type="caution">
    <text evidence="6">The sequence shown here is derived from an EMBL/GenBank/DDBJ whole genome shotgun (WGS) entry which is preliminary data.</text>
</comment>
<evidence type="ECO:0000256" key="4">
    <source>
        <dbReference type="RuleBase" id="RU003694"/>
    </source>
</evidence>
<dbReference type="InterPro" id="IPR020841">
    <property type="entry name" value="PKS_Beta-ketoAc_synthase_dom"/>
</dbReference>
<dbReference type="Proteomes" id="UP001195963">
    <property type="component" value="Unassembled WGS sequence"/>
</dbReference>
<dbReference type="RefSeq" id="WP_220111074.1">
    <property type="nucleotide sequence ID" value="NZ_JAHZST010000016.1"/>
</dbReference>
<evidence type="ECO:0000259" key="5">
    <source>
        <dbReference type="PROSITE" id="PS52004"/>
    </source>
</evidence>
<evidence type="ECO:0000313" key="6">
    <source>
        <dbReference type="EMBL" id="MBW8185672.1"/>
    </source>
</evidence>
<evidence type="ECO:0000313" key="7">
    <source>
        <dbReference type="Proteomes" id="UP001195963"/>
    </source>
</evidence>
<dbReference type="CDD" id="cd00834">
    <property type="entry name" value="KAS_I_II"/>
    <property type="match status" value="1"/>
</dbReference>
<dbReference type="InterPro" id="IPR000794">
    <property type="entry name" value="Beta-ketoacyl_synthase"/>
</dbReference>
<dbReference type="NCBIfam" id="NF006587">
    <property type="entry name" value="PRK09116.1"/>
    <property type="match status" value="1"/>
</dbReference>
<name>A0ABS7E7N2_9GAMM</name>
<keyword evidence="3 4" id="KW-0808">Transferase</keyword>
<dbReference type="InterPro" id="IPR014031">
    <property type="entry name" value="Ketoacyl_synth_C"/>
</dbReference>
<protein>
    <submittedName>
        <fullName evidence="6">Beta-ketoacyl-ACP synthase</fullName>
        <ecNumber evidence="6">2.3.1.179</ecNumber>
    </submittedName>
</protein>
<evidence type="ECO:0000256" key="1">
    <source>
        <dbReference type="ARBA" id="ARBA00005194"/>
    </source>
</evidence>
<dbReference type="Gene3D" id="3.40.47.10">
    <property type="match status" value="2"/>
</dbReference>
<accession>A0ABS7E7N2</accession>
<dbReference type="PANTHER" id="PTHR11712">
    <property type="entry name" value="POLYKETIDE SYNTHASE-RELATED"/>
    <property type="match status" value="1"/>
</dbReference>
<dbReference type="SMART" id="SM00825">
    <property type="entry name" value="PKS_KS"/>
    <property type="match status" value="1"/>
</dbReference>
<organism evidence="6 7">
    <name type="scientific">Shewanella nanhaiensis</name>
    <dbReference type="NCBI Taxonomy" id="2864872"/>
    <lineage>
        <taxon>Bacteria</taxon>
        <taxon>Pseudomonadati</taxon>
        <taxon>Pseudomonadota</taxon>
        <taxon>Gammaproteobacteria</taxon>
        <taxon>Alteromonadales</taxon>
        <taxon>Shewanellaceae</taxon>
        <taxon>Shewanella</taxon>
    </lineage>
</organism>
<dbReference type="Pfam" id="PF02801">
    <property type="entry name" value="Ketoacyl-synt_C"/>
    <property type="match status" value="1"/>
</dbReference>
<evidence type="ECO:0000256" key="2">
    <source>
        <dbReference type="ARBA" id="ARBA00008467"/>
    </source>
</evidence>
<dbReference type="PROSITE" id="PS52004">
    <property type="entry name" value="KS3_2"/>
    <property type="match status" value="1"/>
</dbReference>
<reference evidence="6 7" key="1">
    <citation type="submission" date="2021-07" db="EMBL/GenBank/DDBJ databases">
        <title>Shewanella sp. nov, isolated from SCS.</title>
        <authorList>
            <person name="Cao W.R."/>
        </authorList>
    </citation>
    <scope>NUCLEOTIDE SEQUENCE [LARGE SCALE GENOMIC DNA]</scope>
    <source>
        <strain evidence="6 7">NR704-98</strain>
    </source>
</reference>
<gene>
    <name evidence="6" type="ORF">K0625_18695</name>
</gene>
<feature type="domain" description="Ketosynthase family 3 (KS3)" evidence="5">
    <location>
        <begin position="2"/>
        <end position="407"/>
    </location>
</feature>
<dbReference type="GO" id="GO:0004315">
    <property type="term" value="F:3-oxoacyl-[acyl-carrier-protein] synthase activity"/>
    <property type="evidence" value="ECO:0007669"/>
    <property type="project" value="UniProtKB-EC"/>
</dbReference>
<dbReference type="EMBL" id="JAHZST010000016">
    <property type="protein sequence ID" value="MBW8185672.1"/>
    <property type="molecule type" value="Genomic_DNA"/>
</dbReference>
<sequence length="409" mass="43774">MSRRVVITGFGGISCLGDNWESMASSLKAQKNFVVTMDEWDKFDGLNTRLAAPVTDFEKPAHYSRKKIRSMGRVSLMATRASELALTDANLLDSPVVTSGAMGVAYGSSTGSTDPLIAFGDMLKEGDMSGVTATSYIRMMAHTTAVNVGVFFGLKGRVHTTSSACTSGSQGIGYAYEAIKYGQQDLMLAGGGEELCPTEAVVFDTLFATSTKNETPELTPRPFDKNRDGLVIGEGACTLVLEELEHARARGAKIYAEIVGFGTNSDGLHVTQPNAATMEIAIRHALKDADLPPESIGYVNAHGTATDRGDIAETQATNAVFGSTMPISSLKSYTGHTLGACGALEAWCSVEMMNAGWFAPSLNLTDIDPECGELDYIKGEIRHIETDYVMSNNFAFGGINTSLIFKRWT</sequence>
<comment type="pathway">
    <text evidence="1">Lipid metabolism; fatty acid biosynthesis.</text>
</comment>
<comment type="similarity">
    <text evidence="2 4">Belongs to the thiolase-like superfamily. Beta-ketoacyl-ACP synthases family.</text>
</comment>
<dbReference type="SUPFAM" id="SSF53901">
    <property type="entry name" value="Thiolase-like"/>
    <property type="match status" value="2"/>
</dbReference>
<keyword evidence="6" id="KW-0012">Acyltransferase</keyword>
<evidence type="ECO:0000256" key="3">
    <source>
        <dbReference type="ARBA" id="ARBA00022679"/>
    </source>
</evidence>